<keyword evidence="3" id="KW-0067">ATP-binding</keyword>
<comment type="caution">
    <text evidence="9">The sequence shown here is derived from an EMBL/GenBank/DDBJ whole genome shotgun (WGS) entry which is preliminary data.</text>
</comment>
<dbReference type="AlphaFoldDB" id="A0A1Y2DIC0"/>
<proteinExistence type="predicted"/>
<evidence type="ECO:0000256" key="7">
    <source>
        <dbReference type="ARBA" id="ARBA00023136"/>
    </source>
</evidence>
<dbReference type="PROSITE" id="PS51196">
    <property type="entry name" value="SECA_MOTOR_DEAD"/>
    <property type="match status" value="1"/>
</dbReference>
<evidence type="ECO:0000259" key="8">
    <source>
        <dbReference type="PROSITE" id="PS51196"/>
    </source>
</evidence>
<name>A0A1Y2DIC0_9FUNG</name>
<dbReference type="SUPFAM" id="SSF52540">
    <property type="entry name" value="P-loop containing nucleoside triphosphate hydrolases"/>
    <property type="match status" value="1"/>
</dbReference>
<dbReference type="Gene3D" id="3.40.50.300">
    <property type="entry name" value="P-loop containing nucleotide triphosphate hydrolases"/>
    <property type="match status" value="1"/>
</dbReference>
<dbReference type="STRING" id="1754190.A0A1Y2DIC0"/>
<evidence type="ECO:0000256" key="5">
    <source>
        <dbReference type="ARBA" id="ARBA00022967"/>
    </source>
</evidence>
<dbReference type="InterPro" id="IPR044722">
    <property type="entry name" value="SecA_SF2_C"/>
</dbReference>
<evidence type="ECO:0000313" key="9">
    <source>
        <dbReference type="EMBL" id="ORY58981.1"/>
    </source>
</evidence>
<dbReference type="GO" id="GO:0005524">
    <property type="term" value="F:ATP binding"/>
    <property type="evidence" value="ECO:0007669"/>
    <property type="project" value="UniProtKB-KW"/>
</dbReference>
<keyword evidence="6" id="KW-0811">Translocation</keyword>
<dbReference type="PANTHER" id="PTHR30612">
    <property type="entry name" value="SECA INNER MEMBRANE COMPONENT OF SEC PROTEIN SECRETION SYSTEM"/>
    <property type="match status" value="1"/>
</dbReference>
<keyword evidence="4" id="KW-0653">Protein transport</keyword>
<keyword evidence="5" id="KW-1278">Translocase</keyword>
<protein>
    <recommendedName>
        <fullName evidence="8">SecA family profile domain-containing protein</fullName>
    </recommendedName>
</protein>
<keyword evidence="1" id="KW-0813">Transport</keyword>
<accession>A0A1Y2DIC0</accession>
<evidence type="ECO:0000256" key="1">
    <source>
        <dbReference type="ARBA" id="ARBA00022448"/>
    </source>
</evidence>
<evidence type="ECO:0000313" key="10">
    <source>
        <dbReference type="Proteomes" id="UP000193920"/>
    </source>
</evidence>
<feature type="domain" description="SecA family profile" evidence="8">
    <location>
        <begin position="1"/>
        <end position="147"/>
    </location>
</feature>
<reference evidence="9 10" key="1">
    <citation type="submission" date="2016-08" db="EMBL/GenBank/DDBJ databases">
        <title>A Parts List for Fungal Cellulosomes Revealed by Comparative Genomics.</title>
        <authorList>
            <consortium name="DOE Joint Genome Institute"/>
            <person name="Haitjema C.H."/>
            <person name="Gilmore S.P."/>
            <person name="Henske J.K."/>
            <person name="Solomon K.V."/>
            <person name="De Groot R."/>
            <person name="Kuo A."/>
            <person name="Mondo S.J."/>
            <person name="Salamov A.A."/>
            <person name="Labutti K."/>
            <person name="Zhao Z."/>
            <person name="Chiniquy J."/>
            <person name="Barry K."/>
            <person name="Brewer H.M."/>
            <person name="Purvine S.O."/>
            <person name="Wright A.T."/>
            <person name="Boxma B."/>
            <person name="Van Alen T."/>
            <person name="Hackstein J.H."/>
            <person name="Baker S.E."/>
            <person name="Grigoriev I.V."/>
            <person name="O'Malley M.A."/>
        </authorList>
    </citation>
    <scope>NUCLEOTIDE SEQUENCE [LARGE SCALE GENOMIC DNA]</scope>
    <source>
        <strain evidence="9 10">G1</strain>
    </source>
</reference>
<dbReference type="Proteomes" id="UP000193920">
    <property type="component" value="Unassembled WGS sequence"/>
</dbReference>
<dbReference type="EMBL" id="MCOG01000065">
    <property type="protein sequence ID" value="ORY58981.1"/>
    <property type="molecule type" value="Genomic_DNA"/>
</dbReference>
<dbReference type="GO" id="GO:0006605">
    <property type="term" value="P:protein targeting"/>
    <property type="evidence" value="ECO:0007669"/>
    <property type="project" value="InterPro"/>
</dbReference>
<dbReference type="PANTHER" id="PTHR30612:SF0">
    <property type="entry name" value="CHLOROPLAST PROTEIN-TRANSPORTING ATPASE"/>
    <property type="match status" value="1"/>
</dbReference>
<evidence type="ECO:0000256" key="6">
    <source>
        <dbReference type="ARBA" id="ARBA00023010"/>
    </source>
</evidence>
<dbReference type="InterPro" id="IPR014018">
    <property type="entry name" value="SecA_motor_DEAD"/>
</dbReference>
<keyword evidence="2" id="KW-0547">Nucleotide-binding</keyword>
<keyword evidence="7" id="KW-0472">Membrane</keyword>
<sequence length="170" mass="19724">MDNIVQQFMLILLESLQKSIEFSYLLKNLGLNPFVLNDAQKEKEDYILEKAGQLGNILISTNAAGRGIDIILSKEALNVGGLYVIFRFFPLNSRVEFQGIGRAGRQELLVMSFISHPSFENERNGIIDYYYKIRHNYMEYESKRRIAYSEKEKKYLSNNFKNSLISNVFC</sequence>
<gene>
    <name evidence="9" type="ORF">LY90DRAFT_506135</name>
</gene>
<keyword evidence="10" id="KW-1185">Reference proteome</keyword>
<evidence type="ECO:0000256" key="2">
    <source>
        <dbReference type="ARBA" id="ARBA00022741"/>
    </source>
</evidence>
<evidence type="ECO:0000256" key="3">
    <source>
        <dbReference type="ARBA" id="ARBA00022840"/>
    </source>
</evidence>
<dbReference type="Pfam" id="PF21090">
    <property type="entry name" value="P-loop_SecA"/>
    <property type="match status" value="1"/>
</dbReference>
<dbReference type="GO" id="GO:0006886">
    <property type="term" value="P:intracellular protein transport"/>
    <property type="evidence" value="ECO:0007669"/>
    <property type="project" value="InterPro"/>
</dbReference>
<dbReference type="OrthoDB" id="2428452at2759"/>
<evidence type="ECO:0000256" key="4">
    <source>
        <dbReference type="ARBA" id="ARBA00022927"/>
    </source>
</evidence>
<dbReference type="InterPro" id="IPR027417">
    <property type="entry name" value="P-loop_NTPase"/>
</dbReference>
<dbReference type="InterPro" id="IPR000185">
    <property type="entry name" value="SecA"/>
</dbReference>
<organism evidence="9 10">
    <name type="scientific">Neocallimastix californiae</name>
    <dbReference type="NCBI Taxonomy" id="1754190"/>
    <lineage>
        <taxon>Eukaryota</taxon>
        <taxon>Fungi</taxon>
        <taxon>Fungi incertae sedis</taxon>
        <taxon>Chytridiomycota</taxon>
        <taxon>Chytridiomycota incertae sedis</taxon>
        <taxon>Neocallimastigomycetes</taxon>
        <taxon>Neocallimastigales</taxon>
        <taxon>Neocallimastigaceae</taxon>
        <taxon>Neocallimastix</taxon>
    </lineage>
</organism>